<name>G3N5A5_GASAC</name>
<feature type="region of interest" description="Disordered" evidence="5">
    <location>
        <begin position="80"/>
        <end position="456"/>
    </location>
</feature>
<dbReference type="SUPFAM" id="SSF140576">
    <property type="entry name" value="HIV integrase-binding domain"/>
    <property type="match status" value="1"/>
</dbReference>
<dbReference type="InterPro" id="IPR000313">
    <property type="entry name" value="PWWP_dom"/>
</dbReference>
<dbReference type="OMA" id="NSDQEFT"/>
<evidence type="ECO:0000256" key="2">
    <source>
        <dbReference type="ARBA" id="ARBA00005309"/>
    </source>
</evidence>
<dbReference type="GO" id="GO:0005634">
    <property type="term" value="C:nucleus"/>
    <property type="evidence" value="ECO:0007669"/>
    <property type="project" value="UniProtKB-SubCell"/>
</dbReference>
<dbReference type="InParanoid" id="G3N5A5"/>
<feature type="compositionally biased region" description="Basic and acidic residues" evidence="5">
    <location>
        <begin position="371"/>
        <end position="394"/>
    </location>
</feature>
<feature type="compositionally biased region" description="Low complexity" evidence="5">
    <location>
        <begin position="420"/>
        <end position="437"/>
    </location>
</feature>
<feature type="domain" description="PWWP" evidence="6">
    <location>
        <begin position="7"/>
        <end position="60"/>
    </location>
</feature>
<feature type="compositionally biased region" description="Basic and acidic residues" evidence="5">
    <location>
        <begin position="227"/>
        <end position="282"/>
    </location>
</feature>
<dbReference type="Gene3D" id="2.30.30.140">
    <property type="match status" value="1"/>
</dbReference>
<dbReference type="InterPro" id="IPR036218">
    <property type="entry name" value="HIVI-bd_sf"/>
</dbReference>
<dbReference type="Ensembl" id="ENSGACT00000000475.1">
    <property type="protein sequence ID" value="ENSGACP00000000475.1"/>
    <property type="gene ID" value="ENSGACG00000000370.1"/>
</dbReference>
<feature type="compositionally biased region" description="Polar residues" evidence="5">
    <location>
        <begin position="179"/>
        <end position="188"/>
    </location>
</feature>
<evidence type="ECO:0000313" key="7">
    <source>
        <dbReference type="Ensembl" id="ENSGACP00000000475.1"/>
    </source>
</evidence>
<comment type="subcellular location">
    <subcellularLocation>
        <location evidence="1">Nucleus</location>
    </subcellularLocation>
</comment>
<evidence type="ECO:0000256" key="1">
    <source>
        <dbReference type="ARBA" id="ARBA00004123"/>
    </source>
</evidence>
<reference evidence="7" key="1">
    <citation type="submission" date="2006-01" db="EMBL/GenBank/DDBJ databases">
        <authorList>
            <person name="Lindblad-Toh K."/>
            <person name="Mauceli E."/>
            <person name="Grabherr M."/>
            <person name="Chang J.L."/>
            <person name="Lander E.S."/>
        </authorList>
    </citation>
    <scope>NUCLEOTIDE SEQUENCE [LARGE SCALE GENOMIC DNA]</scope>
</reference>
<dbReference type="SMART" id="SM00293">
    <property type="entry name" value="PWWP"/>
    <property type="match status" value="1"/>
</dbReference>
<dbReference type="Gene3D" id="1.20.930.10">
    <property type="entry name" value="Conserved domain common to transcription factors TFIIS, elongin A, CRSP70"/>
    <property type="match status" value="1"/>
</dbReference>
<comment type="similarity">
    <text evidence="2">Belongs to the HDGF family.</text>
</comment>
<dbReference type="CDD" id="cd05834">
    <property type="entry name" value="PWWP_HRP"/>
    <property type="match status" value="1"/>
</dbReference>
<dbReference type="PANTHER" id="PTHR12550">
    <property type="entry name" value="HEPATOMA-DERIVED GROWTH FACTOR-RELATED"/>
    <property type="match status" value="1"/>
</dbReference>
<dbReference type="InterPro" id="IPR035441">
    <property type="entry name" value="TFIIS/LEDGF_dom_sf"/>
</dbReference>
<dbReference type="Pfam" id="PF11467">
    <property type="entry name" value="LEDGF"/>
    <property type="match status" value="1"/>
</dbReference>
<organism evidence="7">
    <name type="scientific">Gasterosteus aculeatus</name>
    <name type="common">Three-spined stickleback</name>
    <dbReference type="NCBI Taxonomy" id="69293"/>
    <lineage>
        <taxon>Eukaryota</taxon>
        <taxon>Metazoa</taxon>
        <taxon>Chordata</taxon>
        <taxon>Craniata</taxon>
        <taxon>Vertebrata</taxon>
        <taxon>Euteleostomi</taxon>
        <taxon>Actinopterygii</taxon>
        <taxon>Neopterygii</taxon>
        <taxon>Teleostei</taxon>
        <taxon>Neoteleostei</taxon>
        <taxon>Acanthomorphata</taxon>
        <taxon>Eupercaria</taxon>
        <taxon>Perciformes</taxon>
        <taxon>Cottioidei</taxon>
        <taxon>Gasterosteales</taxon>
        <taxon>Gasterosteidae</taxon>
        <taxon>Gasterosteus</taxon>
    </lineage>
</organism>
<reference evidence="7" key="2">
    <citation type="submission" date="2024-04" db="UniProtKB">
        <authorList>
            <consortium name="Ensembl"/>
        </authorList>
    </citation>
    <scope>IDENTIFICATION</scope>
</reference>
<dbReference type="AlphaFoldDB" id="G3N5A5"/>
<keyword evidence="3" id="KW-0175">Coiled coil</keyword>
<sequence length="578" mass="63802">SRDQYKQGDLVFAKMKGFPHWPARIFKPDNGNKKRVLVFFFGTHQIGQVLLKNIVPFVGNKMKYGCGVRSKGFSEGMWEIQNTPGVGSKPKPPAKAPPAKAPPTKAPPATSSDKPSQDQLKSTASSKRLTRRQEAARVSLRSAPQKTLESKPSSGETSASTRSRRSAAGGRSEEEKEMASSTRKTTTCCDLDRLSEKPQAAPTLMSKNKGGPREEEESSQSQASQAQDHRAKESPSERRGVKRKSDYGESAKEEEEKPKKTKPDEGGVDGHKETMKTPEGRVMKTRRAGKTQTAPPGGQERMSAEVSEGPPEGRQRREEVPSRGLKEVSHGLFLNTRQEEEQRRNHREDREGNSEEEPRATAKSQEKKKKKEFEAGKAAPTEHEMEKKSGKSAEEDAPLTRKLCAEYETKPQKKSDNPVAEESGGAAAAASEEAQSGSSGGAEAERRSPAMTLTDSTLHRIHGDIRISLKTDNPDIRKCLTALDQLSMVYVTCKHVQRHSELVSTLRKLRSYRANRAVMDKAAMLYSRFKNAFLVGEGEEVVSAAFLRSLLEEKEREEAQRAERGRGKGGRPRPGGED</sequence>
<evidence type="ECO:0000256" key="5">
    <source>
        <dbReference type="SAM" id="MobiDB-lite"/>
    </source>
</evidence>
<protein>
    <recommendedName>
        <fullName evidence="6">PWWP domain-containing protein</fullName>
    </recommendedName>
</protein>
<feature type="region of interest" description="Disordered" evidence="5">
    <location>
        <begin position="557"/>
        <end position="578"/>
    </location>
</feature>
<dbReference type="eggNOG" id="KOG1904">
    <property type="taxonomic scope" value="Eukaryota"/>
</dbReference>
<dbReference type="Bgee" id="ENSGACG00000000370">
    <property type="expression patterns" value="Expressed in muscle tissue and 12 other cell types or tissues"/>
</dbReference>
<evidence type="ECO:0000256" key="4">
    <source>
        <dbReference type="ARBA" id="ARBA00023242"/>
    </source>
</evidence>
<feature type="compositionally biased region" description="Basic and acidic residues" evidence="5">
    <location>
        <begin position="311"/>
        <end position="329"/>
    </location>
</feature>
<dbReference type="Pfam" id="PF00855">
    <property type="entry name" value="PWWP"/>
    <property type="match status" value="1"/>
</dbReference>
<feature type="compositionally biased region" description="Basic and acidic residues" evidence="5">
    <location>
        <begin position="557"/>
        <end position="566"/>
    </location>
</feature>
<proteinExistence type="inferred from homology"/>
<feature type="compositionally biased region" description="Low complexity" evidence="5">
    <location>
        <begin position="153"/>
        <end position="170"/>
    </location>
</feature>
<feature type="compositionally biased region" description="Basic and acidic residues" evidence="5">
    <location>
        <begin position="337"/>
        <end position="360"/>
    </location>
</feature>
<dbReference type="SUPFAM" id="SSF63748">
    <property type="entry name" value="Tudor/PWWP/MBT"/>
    <property type="match status" value="1"/>
</dbReference>
<dbReference type="InterPro" id="IPR021567">
    <property type="entry name" value="LEDGF_IBD"/>
</dbReference>
<evidence type="ECO:0000259" key="6">
    <source>
        <dbReference type="PROSITE" id="PS50812"/>
    </source>
</evidence>
<keyword evidence="4" id="KW-0539">Nucleus</keyword>
<dbReference type="STRING" id="69293.ENSGACP00000000475"/>
<accession>G3N5A5</accession>
<dbReference type="PANTHER" id="PTHR12550:SF41">
    <property type="entry name" value="HEPATOMA-DERIVED GROWTH FACTOR"/>
    <property type="match status" value="1"/>
</dbReference>
<evidence type="ECO:0000256" key="3">
    <source>
        <dbReference type="ARBA" id="ARBA00023054"/>
    </source>
</evidence>
<feature type="compositionally biased region" description="Pro residues" evidence="5">
    <location>
        <begin position="90"/>
        <end position="106"/>
    </location>
</feature>
<feature type="compositionally biased region" description="Basic and acidic residues" evidence="5">
    <location>
        <begin position="403"/>
        <end position="416"/>
    </location>
</feature>
<feature type="compositionally biased region" description="Polar residues" evidence="5">
    <location>
        <begin position="111"/>
        <end position="127"/>
    </location>
</feature>
<dbReference type="PROSITE" id="PS50812">
    <property type="entry name" value="PWWP"/>
    <property type="match status" value="1"/>
</dbReference>
<feature type="compositionally biased region" description="Polar residues" evidence="5">
    <location>
        <begin position="142"/>
        <end position="152"/>
    </location>
</feature>